<keyword evidence="3" id="KW-1185">Reference proteome</keyword>
<comment type="caution">
    <text evidence="2">The sequence shown here is derived from an EMBL/GenBank/DDBJ whole genome shotgun (WGS) entry which is preliminary data.</text>
</comment>
<dbReference type="RefSeq" id="WP_169323713.1">
    <property type="nucleotide sequence ID" value="NZ_JABCJJ010000004.1"/>
</dbReference>
<sequence>MSLALIGVAAAALCSGAAAVLQARAARQERTRPGLDAGLLVRLARRPVYLAALGLVATGFALSFLALRTLPLFVVQSGRASSLAVTAALSVVLLRTRLSRLEAGAVVGVVGGLVLLAASASAHRSDAVPAGTRHGLLVALAILVLAAAAAARRPAGPRVGLVLGVLSGAAFAVLALGARILRGYAPDVVVADPAAWAMGFGGLLGLLLAAMALQRTTVVAATAAMVATETVVGSALGALLAGDRALPGATGTAVAGFALVLAGAMSLARFGAPDQVTTALDASTTVEP</sequence>
<dbReference type="Proteomes" id="UP000562124">
    <property type="component" value="Unassembled WGS sequence"/>
</dbReference>
<evidence type="ECO:0008006" key="4">
    <source>
        <dbReference type="Google" id="ProtNLM"/>
    </source>
</evidence>
<name>A0A7Y0QFV5_CELFI</name>
<feature type="transmembrane region" description="Helical" evidence="1">
    <location>
        <begin position="134"/>
        <end position="152"/>
    </location>
</feature>
<keyword evidence="1" id="KW-1133">Transmembrane helix</keyword>
<protein>
    <recommendedName>
        <fullName evidence="4">Integral membrane protein</fullName>
    </recommendedName>
</protein>
<accession>A0A7Y0QFV5</accession>
<feature type="transmembrane region" description="Helical" evidence="1">
    <location>
        <begin position="220"/>
        <end position="242"/>
    </location>
</feature>
<evidence type="ECO:0000313" key="3">
    <source>
        <dbReference type="Proteomes" id="UP000562124"/>
    </source>
</evidence>
<dbReference type="EMBL" id="JABCJJ010000004">
    <property type="protein sequence ID" value="NMR19426.1"/>
    <property type="molecule type" value="Genomic_DNA"/>
</dbReference>
<evidence type="ECO:0000256" key="1">
    <source>
        <dbReference type="SAM" id="Phobius"/>
    </source>
</evidence>
<feature type="transmembrane region" description="Helical" evidence="1">
    <location>
        <begin position="248"/>
        <end position="268"/>
    </location>
</feature>
<evidence type="ECO:0000313" key="2">
    <source>
        <dbReference type="EMBL" id="NMR19426.1"/>
    </source>
</evidence>
<dbReference type="PANTHER" id="PTHR40761">
    <property type="entry name" value="CONSERVED INTEGRAL MEMBRANE ALANINE VALINE AND LEUCINE RICH PROTEIN-RELATED"/>
    <property type="match status" value="1"/>
</dbReference>
<organism evidence="2 3">
    <name type="scientific">Cellulomonas fimi</name>
    <dbReference type="NCBI Taxonomy" id="1708"/>
    <lineage>
        <taxon>Bacteria</taxon>
        <taxon>Bacillati</taxon>
        <taxon>Actinomycetota</taxon>
        <taxon>Actinomycetes</taxon>
        <taxon>Micrococcales</taxon>
        <taxon>Cellulomonadaceae</taxon>
        <taxon>Cellulomonas</taxon>
    </lineage>
</organism>
<feature type="transmembrane region" description="Helical" evidence="1">
    <location>
        <begin position="103"/>
        <end position="122"/>
    </location>
</feature>
<dbReference type="SUPFAM" id="SSF103481">
    <property type="entry name" value="Multidrug resistance efflux transporter EmrE"/>
    <property type="match status" value="1"/>
</dbReference>
<keyword evidence="1" id="KW-0472">Membrane</keyword>
<feature type="transmembrane region" description="Helical" evidence="1">
    <location>
        <begin position="193"/>
        <end position="213"/>
    </location>
</feature>
<feature type="transmembrane region" description="Helical" evidence="1">
    <location>
        <begin position="49"/>
        <end position="67"/>
    </location>
</feature>
<dbReference type="InterPro" id="IPR037185">
    <property type="entry name" value="EmrE-like"/>
</dbReference>
<dbReference type="PANTHER" id="PTHR40761:SF1">
    <property type="entry name" value="CONSERVED INTEGRAL MEMBRANE ALANINE VALINE AND LEUCINE RICH PROTEIN-RELATED"/>
    <property type="match status" value="1"/>
</dbReference>
<reference evidence="2 3" key="1">
    <citation type="submission" date="2020-04" db="EMBL/GenBank/DDBJ databases">
        <title>Sequencing and Assembly of C. fimi.</title>
        <authorList>
            <person name="Ramsey A.R."/>
        </authorList>
    </citation>
    <scope>NUCLEOTIDE SEQUENCE [LARGE SCALE GENOMIC DNA]</scope>
    <source>
        <strain evidence="2 3">SB</strain>
    </source>
</reference>
<proteinExistence type="predicted"/>
<dbReference type="AlphaFoldDB" id="A0A7Y0QFV5"/>
<keyword evidence="1" id="KW-0812">Transmembrane</keyword>
<feature type="transmembrane region" description="Helical" evidence="1">
    <location>
        <begin position="159"/>
        <end position="181"/>
    </location>
</feature>
<gene>
    <name evidence="2" type="ORF">HIR71_04185</name>
</gene>